<dbReference type="Proteomes" id="UP000789342">
    <property type="component" value="Unassembled WGS sequence"/>
</dbReference>
<feature type="domain" description="CNH" evidence="2">
    <location>
        <begin position="50"/>
        <end position="116"/>
    </location>
</feature>
<feature type="non-terminal residue" evidence="3">
    <location>
        <position position="1"/>
    </location>
</feature>
<accession>A0A9N9NXY8</accession>
<evidence type="ECO:0000259" key="2">
    <source>
        <dbReference type="Pfam" id="PF00780"/>
    </source>
</evidence>
<dbReference type="InterPro" id="IPR001180">
    <property type="entry name" value="CNH_dom"/>
</dbReference>
<feature type="non-terminal residue" evidence="3">
    <location>
        <position position="328"/>
    </location>
</feature>
<dbReference type="OrthoDB" id="6415790at2759"/>
<comment type="caution">
    <text evidence="3">The sequence shown here is derived from an EMBL/GenBank/DDBJ whole genome shotgun (WGS) entry which is preliminary data.</text>
</comment>
<name>A0A9N9NXY8_9GLOM</name>
<protein>
    <submittedName>
        <fullName evidence="3">376_t:CDS:1</fullName>
    </submittedName>
</protein>
<dbReference type="Pfam" id="PF00780">
    <property type="entry name" value="CNH"/>
    <property type="match status" value="1"/>
</dbReference>
<evidence type="ECO:0000313" key="3">
    <source>
        <dbReference type="EMBL" id="CAG8770648.1"/>
    </source>
</evidence>
<gene>
    <name evidence="3" type="ORF">AMORRO_LOCUS16562</name>
</gene>
<feature type="region of interest" description="Disordered" evidence="1">
    <location>
        <begin position="174"/>
        <end position="203"/>
    </location>
</feature>
<keyword evidence="4" id="KW-1185">Reference proteome</keyword>
<reference evidence="3" key="1">
    <citation type="submission" date="2021-06" db="EMBL/GenBank/DDBJ databases">
        <authorList>
            <person name="Kallberg Y."/>
            <person name="Tangrot J."/>
            <person name="Rosling A."/>
        </authorList>
    </citation>
    <scope>NUCLEOTIDE SEQUENCE</scope>
    <source>
        <strain evidence="3">CL551</strain>
    </source>
</reference>
<dbReference type="AlphaFoldDB" id="A0A9N9NXY8"/>
<organism evidence="3 4">
    <name type="scientific">Acaulospora morrowiae</name>
    <dbReference type="NCBI Taxonomy" id="94023"/>
    <lineage>
        <taxon>Eukaryota</taxon>
        <taxon>Fungi</taxon>
        <taxon>Fungi incertae sedis</taxon>
        <taxon>Mucoromycota</taxon>
        <taxon>Glomeromycotina</taxon>
        <taxon>Glomeromycetes</taxon>
        <taxon>Diversisporales</taxon>
        <taxon>Acaulosporaceae</taxon>
        <taxon>Acaulospora</taxon>
    </lineage>
</organism>
<dbReference type="EMBL" id="CAJVPV010046320">
    <property type="protein sequence ID" value="CAG8770648.1"/>
    <property type="molecule type" value="Genomic_DNA"/>
</dbReference>
<evidence type="ECO:0000313" key="4">
    <source>
        <dbReference type="Proteomes" id="UP000789342"/>
    </source>
</evidence>
<sequence length="328" mass="36607">PSDLQRSSTVVKHEIRDLPTVNKGEFESKLLGSPNVGIVDRMNCATMFDKQYLILGSDTGLFVIDFSVRWDMMRPKQLIRGCPFKKLQVLDDYGVMVAIAGKKQTIRIYKLDSLLHLIKFVVNSKSGTPVDFSKASPFLKKMTDSLPKCEICGHNLDEVCVGDRKHDLICQSCKGTRDDSDSNTEEPSASQSPASLPPGKSHRRQLSNISKHFIQHNLSNSIGSANISVEEKSTVWSWATDYVKLPEVNKCCVTFDIKETKSQVYLTVLTINHSILLFSCSVESKYKASCKFLYFNAYFVPVTPNFISVSTDSSIIKQIIAGVEDCKA</sequence>
<feature type="compositionally biased region" description="Low complexity" evidence="1">
    <location>
        <begin position="187"/>
        <end position="198"/>
    </location>
</feature>
<evidence type="ECO:0000256" key="1">
    <source>
        <dbReference type="SAM" id="MobiDB-lite"/>
    </source>
</evidence>
<proteinExistence type="predicted"/>